<dbReference type="Proteomes" id="UP000281553">
    <property type="component" value="Unassembled WGS sequence"/>
</dbReference>
<proteinExistence type="predicted"/>
<organism evidence="2 3">
    <name type="scientific">Dibothriocephalus latus</name>
    <name type="common">Fish tapeworm</name>
    <name type="synonym">Diphyllobothrium latum</name>
    <dbReference type="NCBI Taxonomy" id="60516"/>
    <lineage>
        <taxon>Eukaryota</taxon>
        <taxon>Metazoa</taxon>
        <taxon>Spiralia</taxon>
        <taxon>Lophotrochozoa</taxon>
        <taxon>Platyhelminthes</taxon>
        <taxon>Cestoda</taxon>
        <taxon>Eucestoda</taxon>
        <taxon>Diphyllobothriidea</taxon>
        <taxon>Diphyllobothriidae</taxon>
        <taxon>Dibothriocephalus</taxon>
    </lineage>
</organism>
<keyword evidence="3" id="KW-1185">Reference proteome</keyword>
<evidence type="ECO:0000313" key="3">
    <source>
        <dbReference type="Proteomes" id="UP000281553"/>
    </source>
</evidence>
<accession>A0A3P7M4U1</accession>
<name>A0A3P7M4U1_DIBLA</name>
<protein>
    <submittedName>
        <fullName evidence="2">Uncharacterized protein</fullName>
    </submittedName>
</protein>
<dbReference type="EMBL" id="UYRU01055883">
    <property type="protein sequence ID" value="VDN13221.1"/>
    <property type="molecule type" value="Genomic_DNA"/>
</dbReference>
<sequence length="49" mass="5386">MSLEELMHPRVATIVSRPSDSSLHSNPLLLHSGSETSSNLALPDEIFRL</sequence>
<evidence type="ECO:0000313" key="2">
    <source>
        <dbReference type="EMBL" id="VDN13221.1"/>
    </source>
</evidence>
<evidence type="ECO:0000256" key="1">
    <source>
        <dbReference type="SAM" id="MobiDB-lite"/>
    </source>
</evidence>
<dbReference type="AlphaFoldDB" id="A0A3P7M4U1"/>
<gene>
    <name evidence="2" type="ORF">DILT_LOCUS9052</name>
</gene>
<feature type="compositionally biased region" description="Low complexity" evidence="1">
    <location>
        <begin position="18"/>
        <end position="34"/>
    </location>
</feature>
<feature type="region of interest" description="Disordered" evidence="1">
    <location>
        <begin position="17"/>
        <end position="36"/>
    </location>
</feature>
<reference evidence="2 3" key="1">
    <citation type="submission" date="2018-11" db="EMBL/GenBank/DDBJ databases">
        <authorList>
            <consortium name="Pathogen Informatics"/>
        </authorList>
    </citation>
    <scope>NUCLEOTIDE SEQUENCE [LARGE SCALE GENOMIC DNA]</scope>
</reference>